<proteinExistence type="predicted"/>
<keyword evidence="1" id="KW-0732">Signal</keyword>
<evidence type="ECO:0000256" key="1">
    <source>
        <dbReference type="SAM" id="SignalP"/>
    </source>
</evidence>
<name>A0A0J9E1U8_9RHOB</name>
<sequence length="188" mass="21642">MRRAFVTIAAILLSANSTLAQTFQGPNIDRSFVLHPAVELSERLAGKSNLWEALFFVKLVEKDGKIAVCGARVGHIFAGRNNSQFLRVSDVHDSGRERNNRGVYVRNLRFFTDLTKVSQNWRKDWATAEKKKDLRPMLGLKPDYRYALGMPSTCKFARYRLRDWTAENQPKGKLTVFVKEKIIRVVRR</sequence>
<evidence type="ECO:0000313" key="2">
    <source>
        <dbReference type="EMBL" id="KMW56662.1"/>
    </source>
</evidence>
<dbReference type="AlphaFoldDB" id="A0A0J9E1U8"/>
<feature type="chain" id="PRO_5005318065" evidence="1">
    <location>
        <begin position="21"/>
        <end position="188"/>
    </location>
</feature>
<dbReference type="EMBL" id="LFTY01000002">
    <property type="protein sequence ID" value="KMW56662.1"/>
    <property type="molecule type" value="Genomic_DNA"/>
</dbReference>
<comment type="caution">
    <text evidence="2">The sequence shown here is derived from an EMBL/GenBank/DDBJ whole genome shotgun (WGS) entry which is preliminary data.</text>
</comment>
<dbReference type="Proteomes" id="UP000037178">
    <property type="component" value="Unassembled WGS sequence"/>
</dbReference>
<reference evidence="2 3" key="1">
    <citation type="submission" date="2015-06" db="EMBL/GenBank/DDBJ databases">
        <title>Draft genome sequence of an Alphaproteobacteria species associated to the Mediterranean sponge Oscarella lobularis.</title>
        <authorList>
            <person name="Jourda C."/>
            <person name="Santini S."/>
            <person name="Claverie J.-M."/>
        </authorList>
    </citation>
    <scope>NUCLEOTIDE SEQUENCE [LARGE SCALE GENOMIC DNA]</scope>
    <source>
        <strain evidence="2">IGS</strain>
    </source>
</reference>
<keyword evidence="3" id="KW-1185">Reference proteome</keyword>
<gene>
    <name evidence="2" type="ORF">AIOL_001616</name>
</gene>
<organism evidence="2 3">
    <name type="scientific">Candidatus Rhodobacter oscarellae</name>
    <dbReference type="NCBI Taxonomy" id="1675527"/>
    <lineage>
        <taxon>Bacteria</taxon>
        <taxon>Pseudomonadati</taxon>
        <taxon>Pseudomonadota</taxon>
        <taxon>Alphaproteobacteria</taxon>
        <taxon>Rhodobacterales</taxon>
        <taxon>Rhodobacter group</taxon>
        <taxon>Rhodobacter</taxon>
    </lineage>
</organism>
<dbReference type="STRING" id="1675527.AIOL_001616"/>
<dbReference type="PATRIC" id="fig|1675527.3.peg.1711"/>
<protein>
    <submittedName>
        <fullName evidence="2">Uncharacterized protein</fullName>
    </submittedName>
</protein>
<evidence type="ECO:0000313" key="3">
    <source>
        <dbReference type="Proteomes" id="UP000037178"/>
    </source>
</evidence>
<accession>A0A0J9E1U8</accession>
<feature type="signal peptide" evidence="1">
    <location>
        <begin position="1"/>
        <end position="20"/>
    </location>
</feature>